<dbReference type="InterPro" id="IPR031582">
    <property type="entry name" value="TadF"/>
</dbReference>
<sequence>MTLHNHGVCSKHRQKGSFAIELAFVMMALCAIYLFSTDLSHQLLVRAKLDRSSFALANVIKERTRYFDADVAAGKNLAVTSSDLVNLTQVASRMLNTAPGNVALKIESLTNKTTVVGFTSNKFNSLNCQTDPLQDHADLAPVEKGVIYPLYRVSICQQQHSWFEPFINGGTSTTVKIVSSSILPGR</sequence>
<dbReference type="AlphaFoldDB" id="A0A3G4VA17"/>
<evidence type="ECO:0000313" key="2">
    <source>
        <dbReference type="Proteomes" id="UP000279760"/>
    </source>
</evidence>
<dbReference type="Proteomes" id="UP000279760">
    <property type="component" value="Chromosome 1"/>
</dbReference>
<protein>
    <submittedName>
        <fullName evidence="1">Membrane associated secretion system protein</fullName>
    </submittedName>
</protein>
<evidence type="ECO:0000313" key="1">
    <source>
        <dbReference type="EMBL" id="AYV19991.1"/>
    </source>
</evidence>
<accession>A0A3G4VA17</accession>
<dbReference type="GeneID" id="64086313"/>
<dbReference type="RefSeq" id="WP_006070725.1">
    <property type="nucleotide sequence ID" value="NZ_CP033577.1"/>
</dbReference>
<proteinExistence type="predicted"/>
<dbReference type="EMBL" id="CP033577">
    <property type="protein sequence ID" value="AYV19991.1"/>
    <property type="molecule type" value="Genomic_DNA"/>
</dbReference>
<dbReference type="Pfam" id="PF16964">
    <property type="entry name" value="TadF"/>
    <property type="match status" value="1"/>
</dbReference>
<gene>
    <name evidence="1" type="ORF">ECB94_01170</name>
</gene>
<name>A0A3G4VA17_9VIBR</name>
<reference evidence="1 2" key="1">
    <citation type="submission" date="2018-11" db="EMBL/GenBank/DDBJ databases">
        <title>Complete Genome Sequence of Vbrio mediterranei 117-T6: a Potential Pathogen Bacteria Isolated from the Conchocelis of Pyropia.</title>
        <authorList>
            <person name="Liu Q."/>
        </authorList>
    </citation>
    <scope>NUCLEOTIDE SEQUENCE [LARGE SCALE GENOMIC DNA]</scope>
    <source>
        <strain evidence="1 2">117-T6</strain>
    </source>
</reference>
<organism evidence="1 2">
    <name type="scientific">Vibrio mediterranei</name>
    <dbReference type="NCBI Taxonomy" id="689"/>
    <lineage>
        <taxon>Bacteria</taxon>
        <taxon>Pseudomonadati</taxon>
        <taxon>Pseudomonadota</taxon>
        <taxon>Gammaproteobacteria</taxon>
        <taxon>Vibrionales</taxon>
        <taxon>Vibrionaceae</taxon>
        <taxon>Vibrio</taxon>
    </lineage>
</organism>